<dbReference type="PANTHER" id="PTHR34851:SF4">
    <property type="entry name" value="MARVEL DOMAIN-CONTAINING PROTEIN"/>
    <property type="match status" value="1"/>
</dbReference>
<proteinExistence type="predicted"/>
<dbReference type="AlphaFoldDB" id="A0A0N4Y6I0"/>
<protein>
    <submittedName>
        <fullName evidence="4">Transmembrane protein</fullName>
    </submittedName>
</protein>
<name>A0A0N4Y6I0_NIPBR</name>
<reference evidence="4" key="1">
    <citation type="submission" date="2017-02" db="UniProtKB">
        <authorList>
            <consortium name="WormBaseParasite"/>
        </authorList>
    </citation>
    <scope>IDENTIFICATION</scope>
</reference>
<dbReference type="OMA" id="VEEYCAP"/>
<keyword evidence="3" id="KW-1185">Reference proteome</keyword>
<feature type="transmembrane region" description="Helical" evidence="1">
    <location>
        <begin position="82"/>
        <end position="110"/>
    </location>
</feature>
<evidence type="ECO:0000313" key="3">
    <source>
        <dbReference type="Proteomes" id="UP000271162"/>
    </source>
</evidence>
<sequence length="199" mass="22084">MGKTGRYRVHDRDQVTNPDSVVRMADTMKKGHTLRCCRLLHVRTLAIIIAVLELLFLVYQGLIAVSHITLLPFSQHALAVTVYTLAVLVACVAIALLLLGIFCHIPVLLIPHMLMQSLKSGTPIKLSLVSGFLTGLLVLVVVGYFCAAFINLWCFNVVMDCYRWLGLRLEEKSRALRNSDIPITRLDGKPGVVVQATDF</sequence>
<evidence type="ECO:0000313" key="2">
    <source>
        <dbReference type="EMBL" id="VDL75280.1"/>
    </source>
</evidence>
<keyword evidence="1" id="KW-0472">Membrane</keyword>
<dbReference type="Proteomes" id="UP000271162">
    <property type="component" value="Unassembled WGS sequence"/>
</dbReference>
<gene>
    <name evidence="2" type="ORF">NBR_LOCUS11691</name>
</gene>
<feature type="transmembrane region" description="Helical" evidence="1">
    <location>
        <begin position="131"/>
        <end position="153"/>
    </location>
</feature>
<keyword evidence="1" id="KW-0812">Transmembrane</keyword>
<keyword evidence="1" id="KW-1133">Transmembrane helix</keyword>
<accession>A0A0N4Y6I0</accession>
<evidence type="ECO:0000313" key="4">
    <source>
        <dbReference type="WBParaSite" id="NBR_0001169001-mRNA-1"/>
    </source>
</evidence>
<dbReference type="PANTHER" id="PTHR34851">
    <property type="entry name" value="PROTEIN CBG05235-RELATED"/>
    <property type="match status" value="1"/>
</dbReference>
<evidence type="ECO:0000256" key="1">
    <source>
        <dbReference type="SAM" id="Phobius"/>
    </source>
</evidence>
<dbReference type="WBParaSite" id="NBR_0001169001-mRNA-1">
    <property type="protein sequence ID" value="NBR_0001169001-mRNA-1"/>
    <property type="gene ID" value="NBR_0001169001"/>
</dbReference>
<feature type="transmembrane region" description="Helical" evidence="1">
    <location>
        <begin position="45"/>
        <end position="70"/>
    </location>
</feature>
<reference evidence="2 3" key="2">
    <citation type="submission" date="2018-11" db="EMBL/GenBank/DDBJ databases">
        <authorList>
            <consortium name="Pathogen Informatics"/>
        </authorList>
    </citation>
    <scope>NUCLEOTIDE SEQUENCE [LARGE SCALE GENOMIC DNA]</scope>
</reference>
<organism evidence="4">
    <name type="scientific">Nippostrongylus brasiliensis</name>
    <name type="common">Rat hookworm</name>
    <dbReference type="NCBI Taxonomy" id="27835"/>
    <lineage>
        <taxon>Eukaryota</taxon>
        <taxon>Metazoa</taxon>
        <taxon>Ecdysozoa</taxon>
        <taxon>Nematoda</taxon>
        <taxon>Chromadorea</taxon>
        <taxon>Rhabditida</taxon>
        <taxon>Rhabditina</taxon>
        <taxon>Rhabditomorpha</taxon>
        <taxon>Strongyloidea</taxon>
        <taxon>Heligmosomidae</taxon>
        <taxon>Nippostrongylus</taxon>
    </lineage>
</organism>
<dbReference type="EMBL" id="UYSL01020579">
    <property type="protein sequence ID" value="VDL75280.1"/>
    <property type="molecule type" value="Genomic_DNA"/>
</dbReference>